<evidence type="ECO:0000256" key="1">
    <source>
        <dbReference type="SAM" id="MobiDB-lite"/>
    </source>
</evidence>
<reference evidence="2" key="1">
    <citation type="submission" date="2017-04" db="EMBL/GenBank/DDBJ databases">
        <title>Genome deletions in a multicellular cyanobacterial endosymbiont for morphological adaptation in marine diatoms.</title>
        <authorList>
            <person name="Wang Y."/>
            <person name="Gao H."/>
            <person name="Li R."/>
            <person name="Xu X."/>
        </authorList>
    </citation>
    <scope>NUCLEOTIDE SEQUENCE</scope>
    <source>
        <strain evidence="2">FACHB 800</strain>
    </source>
</reference>
<accession>A0A975T9X5</accession>
<sequence>MLEYSEHGWTFAPQFDDNGGNRSDRTSIYLQQSGYS</sequence>
<keyword evidence="3" id="KW-1185">Reference proteome</keyword>
<protein>
    <submittedName>
        <fullName evidence="2">Uncharacterized protein</fullName>
    </submittedName>
</protein>
<dbReference type="AlphaFoldDB" id="A0A975T9X5"/>
<name>A0A975T9X5_9NOST</name>
<dbReference type="KEGG" id="rsin:B6N60_03631"/>
<dbReference type="Proteomes" id="UP000683511">
    <property type="component" value="Chromosome"/>
</dbReference>
<evidence type="ECO:0000313" key="3">
    <source>
        <dbReference type="Proteomes" id="UP000683511"/>
    </source>
</evidence>
<dbReference type="EMBL" id="CP021056">
    <property type="protein sequence ID" value="QXE24921.1"/>
    <property type="molecule type" value="Genomic_DNA"/>
</dbReference>
<proteinExistence type="predicted"/>
<organism evidence="2 3">
    <name type="scientific">Richelia sinica FACHB-800</name>
    <dbReference type="NCBI Taxonomy" id="1357546"/>
    <lineage>
        <taxon>Bacteria</taxon>
        <taxon>Bacillati</taxon>
        <taxon>Cyanobacteriota</taxon>
        <taxon>Cyanophyceae</taxon>
        <taxon>Nostocales</taxon>
        <taxon>Nostocaceae</taxon>
        <taxon>Richelia</taxon>
    </lineage>
</organism>
<evidence type="ECO:0000313" key="2">
    <source>
        <dbReference type="EMBL" id="QXE24921.1"/>
    </source>
</evidence>
<feature type="region of interest" description="Disordered" evidence="1">
    <location>
        <begin position="1"/>
        <end position="25"/>
    </location>
</feature>
<gene>
    <name evidence="2" type="ORF">B6N60_03631</name>
</gene>